<dbReference type="WBParaSite" id="HDID_0000116801-mRNA-1">
    <property type="protein sequence ID" value="HDID_0000116801-mRNA-1"/>
    <property type="gene ID" value="HDID_0000116801"/>
</dbReference>
<dbReference type="InterPro" id="IPR000682">
    <property type="entry name" value="PCMT"/>
</dbReference>
<protein>
    <submittedName>
        <fullName evidence="7">Protein-L-isoaspartate O-methyltransferase domain-containing protein 1</fullName>
    </submittedName>
</protein>
<dbReference type="Proteomes" id="UP000321570">
    <property type="component" value="Unassembled WGS sequence"/>
</dbReference>
<feature type="compositionally biased region" description="Pro residues" evidence="2">
    <location>
        <begin position="426"/>
        <end position="444"/>
    </location>
</feature>
<dbReference type="GO" id="GO:0005737">
    <property type="term" value="C:cytoplasm"/>
    <property type="evidence" value="ECO:0007669"/>
    <property type="project" value="TreeGrafter"/>
</dbReference>
<dbReference type="GO" id="GO:0004719">
    <property type="term" value="F:protein-L-isoaspartate (D-aspartate) O-methyltransferase activity"/>
    <property type="evidence" value="ECO:0007669"/>
    <property type="project" value="InterPro"/>
</dbReference>
<feature type="compositionally biased region" description="Basic residues" evidence="2">
    <location>
        <begin position="328"/>
        <end position="339"/>
    </location>
</feature>
<evidence type="ECO:0000256" key="2">
    <source>
        <dbReference type="SAM" id="MobiDB-lite"/>
    </source>
</evidence>
<dbReference type="Proteomes" id="UP000274504">
    <property type="component" value="Unassembled WGS sequence"/>
</dbReference>
<feature type="compositionally biased region" description="Acidic residues" evidence="2">
    <location>
        <begin position="503"/>
        <end position="522"/>
    </location>
</feature>
<dbReference type="SUPFAM" id="SSF53335">
    <property type="entry name" value="S-adenosyl-L-methionine-dependent methyltransferases"/>
    <property type="match status" value="1"/>
</dbReference>
<proteinExistence type="inferred from homology"/>
<evidence type="ECO:0000256" key="1">
    <source>
        <dbReference type="ARBA" id="ARBA00005369"/>
    </source>
</evidence>
<feature type="region of interest" description="Disordered" evidence="2">
    <location>
        <begin position="501"/>
        <end position="628"/>
    </location>
</feature>
<feature type="compositionally biased region" description="Basic and acidic residues" evidence="2">
    <location>
        <begin position="599"/>
        <end position="620"/>
    </location>
</feature>
<evidence type="ECO:0000313" key="6">
    <source>
        <dbReference type="Proteomes" id="UP000321570"/>
    </source>
</evidence>
<comment type="similarity">
    <text evidence="1">Belongs to the methyltransferase superfamily. L-isoaspartyl/D-aspartyl protein methyltransferase family.</text>
</comment>
<dbReference type="STRING" id="6216.A0A0R3SA26"/>
<feature type="region of interest" description="Disordered" evidence="2">
    <location>
        <begin position="325"/>
        <end position="447"/>
    </location>
</feature>
<feature type="compositionally biased region" description="Polar residues" evidence="2">
    <location>
        <begin position="364"/>
        <end position="378"/>
    </location>
</feature>
<reference evidence="7" key="1">
    <citation type="submission" date="2017-02" db="UniProtKB">
        <authorList>
            <consortium name="WormBaseParasite"/>
        </authorList>
    </citation>
    <scope>IDENTIFICATION</scope>
</reference>
<feature type="compositionally biased region" description="Acidic residues" evidence="2">
    <location>
        <begin position="542"/>
        <end position="558"/>
    </location>
</feature>
<organism evidence="7">
    <name type="scientific">Hymenolepis diminuta</name>
    <name type="common">Rat tapeworm</name>
    <dbReference type="NCBI Taxonomy" id="6216"/>
    <lineage>
        <taxon>Eukaryota</taxon>
        <taxon>Metazoa</taxon>
        <taxon>Spiralia</taxon>
        <taxon>Lophotrochozoa</taxon>
        <taxon>Platyhelminthes</taxon>
        <taxon>Cestoda</taxon>
        <taxon>Eucestoda</taxon>
        <taxon>Cyclophyllidea</taxon>
        <taxon>Hymenolepididae</taxon>
        <taxon>Hymenolepis</taxon>
    </lineage>
</organism>
<dbReference type="OrthoDB" id="10257972at2759"/>
<name>A0A0R3SA26_HYMDI</name>
<dbReference type="Pfam" id="PF01135">
    <property type="entry name" value="PCMT"/>
    <property type="match status" value="1"/>
</dbReference>
<sequence>MGVGVSSFPDNDSLIDSIVKRNDFPPHIERVLRLVDRGDYTISPKTQIYSDSAWRVERLHLSAPGIYATVLRDLNIQPGQSVLNIGSGTGYLSTMFGLLLGSNGVNHGIELHSSNVQFARERLRHFMSTSDAIYECDFCPPQFTVGNIFSVVPPSPSAAISQNSETSEESENILEQSMHDDPAQISQLSSPTIIDPPPPIHRNTTGTESDVQTWPTYDRIYVGAMISSINQLKAILRLLNVGGSLIAPIFDQLHKIDRVTETVLNDTVLNSVSFVNLVVPSSDEPEVLPLPKREVDRLEVLACRCLRRELRRVIIQRNGGQLPTLPRYVRRKRRRHRRPPLQPFTGSSPPSSPPGDNPPPSTSRATLVSPQGSTPIARSSNPSLSSTSPSSPRQHRLPTNSGLENGIGGGEYADTDELDGVRPFTSPNPPHRSSPPPPIRPPEAPQLLTGILSGDTIDVNIAGSSNTTASEQMDFIEMISRNFLYCRMLARNRQRYQDRLPELSDEDNQIADEGEQNDEEDTSYSNDSSTESSTGSYTSPCEDSDQTNSEEEEEDREEREDHAVADEEERDQGSDSPSRRQYVGHSSHRGRRNKRRRRGDTTEESTGHDSDNEHDSGTRKEVRRKVRSGQCRKKRHLVWRRQSYLFQEEMRRLLEEIRHAVDYSGYVGELVLKIN</sequence>
<gene>
    <name evidence="3" type="ORF">HDID_LOCUS1169</name>
    <name evidence="4" type="ORF">WMSIL1_LOCUS10011</name>
</gene>
<keyword evidence="6" id="KW-1185">Reference proteome</keyword>
<feature type="compositionally biased region" description="Basic residues" evidence="2">
    <location>
        <begin position="586"/>
        <end position="598"/>
    </location>
</feature>
<feature type="region of interest" description="Disordered" evidence="2">
    <location>
        <begin position="156"/>
        <end position="210"/>
    </location>
</feature>
<reference evidence="4 6" key="3">
    <citation type="submission" date="2019-07" db="EMBL/GenBank/DDBJ databases">
        <authorList>
            <person name="Jastrzebski P J."/>
            <person name="Paukszto L."/>
            <person name="Jastrzebski P J."/>
        </authorList>
    </citation>
    <scope>NUCLEOTIDE SEQUENCE [LARGE SCALE GENOMIC DNA]</scope>
    <source>
        <strain evidence="4 6">WMS-il1</strain>
    </source>
</reference>
<feature type="compositionally biased region" description="Low complexity" evidence="2">
    <location>
        <begin position="379"/>
        <end position="392"/>
    </location>
</feature>
<dbReference type="EMBL" id="UYSG01000201">
    <property type="protein sequence ID" value="VDL18630.1"/>
    <property type="molecule type" value="Genomic_DNA"/>
</dbReference>
<dbReference type="InterPro" id="IPR029063">
    <property type="entry name" value="SAM-dependent_MTases_sf"/>
</dbReference>
<dbReference type="PANTHER" id="PTHR11579">
    <property type="entry name" value="PROTEIN-L-ISOASPARTATE O-METHYLTRANSFERASE"/>
    <property type="match status" value="1"/>
</dbReference>
<feature type="compositionally biased region" description="Low complexity" evidence="2">
    <location>
        <begin position="523"/>
        <end position="539"/>
    </location>
</feature>
<dbReference type="EMBL" id="CABIJS010000432">
    <property type="protein sequence ID" value="VUZ51215.1"/>
    <property type="molecule type" value="Genomic_DNA"/>
</dbReference>
<accession>A0A0R3SA26</accession>
<dbReference type="PANTHER" id="PTHR11579:SF9">
    <property type="entry name" value="PROTEIN-L-ISOASPARTATE O-METHYLTRANSFERASE"/>
    <property type="match status" value="1"/>
</dbReference>
<dbReference type="AlphaFoldDB" id="A0A0R3SA26"/>
<evidence type="ECO:0000313" key="7">
    <source>
        <dbReference type="WBParaSite" id="HDID_0000116801-mRNA-1"/>
    </source>
</evidence>
<reference evidence="3 5" key="2">
    <citation type="submission" date="2018-11" db="EMBL/GenBank/DDBJ databases">
        <authorList>
            <consortium name="Pathogen Informatics"/>
        </authorList>
    </citation>
    <scope>NUCLEOTIDE SEQUENCE [LARGE SCALE GENOMIC DNA]</scope>
</reference>
<feature type="compositionally biased region" description="Pro residues" evidence="2">
    <location>
        <begin position="350"/>
        <end position="361"/>
    </location>
</feature>
<evidence type="ECO:0000313" key="5">
    <source>
        <dbReference type="Proteomes" id="UP000274504"/>
    </source>
</evidence>
<evidence type="ECO:0000313" key="3">
    <source>
        <dbReference type="EMBL" id="VDL18630.1"/>
    </source>
</evidence>
<evidence type="ECO:0000313" key="4">
    <source>
        <dbReference type="EMBL" id="VUZ51215.1"/>
    </source>
</evidence>
<dbReference type="Gene3D" id="3.40.50.150">
    <property type="entry name" value="Vaccinia Virus protein VP39"/>
    <property type="match status" value="2"/>
</dbReference>